<protein>
    <submittedName>
        <fullName evidence="1">Uncharacterized protein</fullName>
    </submittedName>
</protein>
<reference evidence="1" key="2">
    <citation type="journal article" date="2015" name="Data Brief">
        <title>Shoot transcriptome of the giant reed, Arundo donax.</title>
        <authorList>
            <person name="Barrero R.A."/>
            <person name="Guerrero F.D."/>
            <person name="Moolhuijzen P."/>
            <person name="Goolsby J.A."/>
            <person name="Tidwell J."/>
            <person name="Bellgard S.E."/>
            <person name="Bellgard M.I."/>
        </authorList>
    </citation>
    <scope>NUCLEOTIDE SEQUENCE</scope>
    <source>
        <tissue evidence="1">Shoot tissue taken approximately 20 cm above the soil surface</tissue>
    </source>
</reference>
<sequence>MVQKLVYVVVYQYPKVYD</sequence>
<name>A0A0A9GPG3_ARUDO</name>
<organism evidence="1">
    <name type="scientific">Arundo donax</name>
    <name type="common">Giant reed</name>
    <name type="synonym">Donax arundinaceus</name>
    <dbReference type="NCBI Taxonomy" id="35708"/>
    <lineage>
        <taxon>Eukaryota</taxon>
        <taxon>Viridiplantae</taxon>
        <taxon>Streptophyta</taxon>
        <taxon>Embryophyta</taxon>
        <taxon>Tracheophyta</taxon>
        <taxon>Spermatophyta</taxon>
        <taxon>Magnoliopsida</taxon>
        <taxon>Liliopsida</taxon>
        <taxon>Poales</taxon>
        <taxon>Poaceae</taxon>
        <taxon>PACMAD clade</taxon>
        <taxon>Arundinoideae</taxon>
        <taxon>Arundineae</taxon>
        <taxon>Arundo</taxon>
    </lineage>
</organism>
<dbReference type="EMBL" id="GBRH01173465">
    <property type="protein sequence ID" value="JAE24431.1"/>
    <property type="molecule type" value="Transcribed_RNA"/>
</dbReference>
<accession>A0A0A9GPG3</accession>
<dbReference type="AlphaFoldDB" id="A0A0A9GPG3"/>
<reference evidence="1" key="1">
    <citation type="submission" date="2014-09" db="EMBL/GenBank/DDBJ databases">
        <authorList>
            <person name="Magalhaes I.L.F."/>
            <person name="Oliveira U."/>
            <person name="Santos F.R."/>
            <person name="Vidigal T.H.D.A."/>
            <person name="Brescovit A.D."/>
            <person name="Santos A.J."/>
        </authorList>
    </citation>
    <scope>NUCLEOTIDE SEQUENCE</scope>
    <source>
        <tissue evidence="1">Shoot tissue taken approximately 20 cm above the soil surface</tissue>
    </source>
</reference>
<evidence type="ECO:0000313" key="1">
    <source>
        <dbReference type="EMBL" id="JAE24431.1"/>
    </source>
</evidence>
<proteinExistence type="predicted"/>